<organism evidence="1 2">
    <name type="scientific">Cronartium quercuum f. sp. fusiforme G11</name>
    <dbReference type="NCBI Taxonomy" id="708437"/>
    <lineage>
        <taxon>Eukaryota</taxon>
        <taxon>Fungi</taxon>
        <taxon>Dikarya</taxon>
        <taxon>Basidiomycota</taxon>
        <taxon>Pucciniomycotina</taxon>
        <taxon>Pucciniomycetes</taxon>
        <taxon>Pucciniales</taxon>
        <taxon>Coleosporiaceae</taxon>
        <taxon>Cronartium</taxon>
    </lineage>
</organism>
<evidence type="ECO:0000313" key="2">
    <source>
        <dbReference type="Proteomes" id="UP000886653"/>
    </source>
</evidence>
<dbReference type="AlphaFoldDB" id="A0A9P6TGE3"/>
<evidence type="ECO:0000313" key="1">
    <source>
        <dbReference type="EMBL" id="KAG0151686.1"/>
    </source>
</evidence>
<gene>
    <name evidence="1" type="ORF">CROQUDRAFT_71419</name>
</gene>
<name>A0A9P6TGE3_9BASI</name>
<protein>
    <submittedName>
        <fullName evidence="1">Uncharacterized protein</fullName>
    </submittedName>
</protein>
<proteinExistence type="predicted"/>
<comment type="caution">
    <text evidence="1">The sequence shown here is derived from an EMBL/GenBank/DDBJ whole genome shotgun (WGS) entry which is preliminary data.</text>
</comment>
<keyword evidence="2" id="KW-1185">Reference proteome</keyword>
<dbReference type="Proteomes" id="UP000886653">
    <property type="component" value="Unassembled WGS sequence"/>
</dbReference>
<reference evidence="1" key="1">
    <citation type="submission" date="2013-11" db="EMBL/GenBank/DDBJ databases">
        <title>Genome sequence of the fusiform rust pathogen reveals effectors for host alternation and coevolution with pine.</title>
        <authorList>
            <consortium name="DOE Joint Genome Institute"/>
            <person name="Smith K."/>
            <person name="Pendleton A."/>
            <person name="Kubisiak T."/>
            <person name="Anderson C."/>
            <person name="Salamov A."/>
            <person name="Aerts A."/>
            <person name="Riley R."/>
            <person name="Clum A."/>
            <person name="Lindquist E."/>
            <person name="Ence D."/>
            <person name="Campbell M."/>
            <person name="Kronenberg Z."/>
            <person name="Feau N."/>
            <person name="Dhillon B."/>
            <person name="Hamelin R."/>
            <person name="Burleigh J."/>
            <person name="Smith J."/>
            <person name="Yandell M."/>
            <person name="Nelson C."/>
            <person name="Grigoriev I."/>
            <person name="Davis J."/>
        </authorList>
    </citation>
    <scope>NUCLEOTIDE SEQUENCE</scope>
    <source>
        <strain evidence="1">G11</strain>
    </source>
</reference>
<dbReference type="EMBL" id="MU167211">
    <property type="protein sequence ID" value="KAG0151686.1"/>
    <property type="molecule type" value="Genomic_DNA"/>
</dbReference>
<accession>A0A9P6TGE3</accession>
<sequence length="102" mass="11727">MIVSRTRKRSEMVQLSPVAALLPHPPCRLHPSLVLLPWSAENSADGRENQWPQIFQLESRHSDLRTQRCPSSCNPYTVSPSQHSLLKSRFLHLVRSFPRYAP</sequence>